<evidence type="ECO:0000313" key="4">
    <source>
        <dbReference type="EMBL" id="KCZ79011.1"/>
    </source>
</evidence>
<dbReference type="Pfam" id="PF02582">
    <property type="entry name" value="DUF155"/>
    <property type="match status" value="1"/>
</dbReference>
<keyword evidence="2" id="KW-0472">Membrane</keyword>
<dbReference type="InterPro" id="IPR003734">
    <property type="entry name" value="DUF155"/>
</dbReference>
<evidence type="ECO:0000259" key="3">
    <source>
        <dbReference type="Pfam" id="PF02582"/>
    </source>
</evidence>
<dbReference type="HOGENOM" id="CLU_011220_4_0_1"/>
<keyword evidence="5" id="KW-1185">Reference proteome</keyword>
<protein>
    <recommendedName>
        <fullName evidence="3">DUF155 domain-containing protein</fullName>
    </recommendedName>
</protein>
<organism evidence="4 5">
    <name type="scientific">Anncaliia algerae PRA339</name>
    <dbReference type="NCBI Taxonomy" id="1288291"/>
    <lineage>
        <taxon>Eukaryota</taxon>
        <taxon>Fungi</taxon>
        <taxon>Fungi incertae sedis</taxon>
        <taxon>Microsporidia</taxon>
        <taxon>Tubulinosematoidea</taxon>
        <taxon>Tubulinosematidae</taxon>
        <taxon>Anncaliia</taxon>
    </lineage>
</organism>
<dbReference type="PANTHER" id="PTHR16255:SF1">
    <property type="entry name" value="REQUIRED FOR MEIOTIC NUCLEAR DIVISION PROTEIN 1 HOMOLOG"/>
    <property type="match status" value="1"/>
</dbReference>
<accession>A0A059EWC2</accession>
<dbReference type="InterPro" id="IPR051624">
    <property type="entry name" value="RMD1/Sad1-interacting"/>
</dbReference>
<dbReference type="Proteomes" id="UP000030655">
    <property type="component" value="Unassembled WGS sequence"/>
</dbReference>
<sequence>MFFGDSSKQKIPLSTIREEKLGKKRERIELRSFKENIPLSTSTEIANNPLESYSTDDLKRLMAYCMSESIDIRKLYKDLHKQKQFNKVTIYFSECLYAEYMVNGNMFDIFFFEYGVVVFWGMDESQEGVFLQTIKGYEKKSYKASQVEIDSFQYKISNNPPMIYNDIFFLDTEDFFNKMVISCAIAQSTKLDFFENLVESTIERVIDFPMQIENTGKVNKNRQEVMKLTGSLHSLKLNLNLKSNILDEPDLLWHYPSFSNLYLDVRRYLDIKIRTDVLNQRVDVIQNILELLNNNITTRNSERLEITLIFIIVFNILISSGLIFYVIYGISKLNK</sequence>
<dbReference type="EMBL" id="KK365456">
    <property type="protein sequence ID" value="KCZ79011.1"/>
    <property type="molecule type" value="Genomic_DNA"/>
</dbReference>
<gene>
    <name evidence="4" type="ORF">H312_03606</name>
</gene>
<dbReference type="STRING" id="1288291.A0A059EWC2"/>
<reference evidence="4 5" key="2">
    <citation type="submission" date="2014-03" db="EMBL/GenBank/DDBJ databases">
        <title>The Genome Sequence of Anncaliia algerae insect isolate PRA339.</title>
        <authorList>
            <consortium name="The Broad Institute Genome Sequencing Platform"/>
            <consortium name="The Broad Institute Genome Sequencing Center for Infectious Disease"/>
            <person name="Cuomo C."/>
            <person name="Becnel J."/>
            <person name="Sanscrainte N."/>
            <person name="Walker B."/>
            <person name="Young S.K."/>
            <person name="Zeng Q."/>
            <person name="Gargeya S."/>
            <person name="Fitzgerald M."/>
            <person name="Haas B."/>
            <person name="Abouelleil A."/>
            <person name="Alvarado L."/>
            <person name="Arachchi H.M."/>
            <person name="Berlin A.M."/>
            <person name="Chapman S.B."/>
            <person name="Dewar J."/>
            <person name="Goldberg J."/>
            <person name="Griggs A."/>
            <person name="Gujja S."/>
            <person name="Hansen M."/>
            <person name="Howarth C."/>
            <person name="Imamovic A."/>
            <person name="Larimer J."/>
            <person name="McCowan C."/>
            <person name="Murphy C."/>
            <person name="Neiman D."/>
            <person name="Pearson M."/>
            <person name="Priest M."/>
            <person name="Roberts A."/>
            <person name="Saif S."/>
            <person name="Shea T."/>
            <person name="Sisk P."/>
            <person name="Sykes S."/>
            <person name="Wortman J."/>
            <person name="Nusbaum C."/>
            <person name="Birren B."/>
        </authorList>
    </citation>
    <scope>NUCLEOTIDE SEQUENCE [LARGE SCALE GENOMIC DNA]</scope>
    <source>
        <strain evidence="4 5">PRA339</strain>
    </source>
</reference>
<evidence type="ECO:0000256" key="1">
    <source>
        <dbReference type="ARBA" id="ARBA00008306"/>
    </source>
</evidence>
<evidence type="ECO:0000313" key="5">
    <source>
        <dbReference type="Proteomes" id="UP000030655"/>
    </source>
</evidence>
<feature type="domain" description="DUF155" evidence="3">
    <location>
        <begin position="109"/>
        <end position="279"/>
    </location>
</feature>
<dbReference type="OrthoDB" id="18302at2759"/>
<dbReference type="GO" id="GO:0005739">
    <property type="term" value="C:mitochondrion"/>
    <property type="evidence" value="ECO:0007669"/>
    <property type="project" value="UniProtKB-ARBA"/>
</dbReference>
<name>A0A059EWC2_9MICR</name>
<comment type="similarity">
    <text evidence="1">Belongs to the RMD1/sif2 family.</text>
</comment>
<dbReference type="PANTHER" id="PTHR16255">
    <property type="entry name" value="REQUIRED FOR MEIOTIC NUCLEAR DIVISION PROTEIN 1 HOMOLOG"/>
    <property type="match status" value="1"/>
</dbReference>
<keyword evidence="2" id="KW-0812">Transmembrane</keyword>
<dbReference type="AlphaFoldDB" id="A0A059EWC2"/>
<reference evidence="5" key="1">
    <citation type="submission" date="2013-02" db="EMBL/GenBank/DDBJ databases">
        <authorList>
            <consortium name="The Broad Institute Genome Sequencing Platform"/>
            <person name="Cuomo C."/>
            <person name="Becnel J."/>
            <person name="Sanscrainte N."/>
            <person name="Walker B."/>
            <person name="Young S.K."/>
            <person name="Zeng Q."/>
            <person name="Gargeya S."/>
            <person name="Fitzgerald M."/>
            <person name="Haas B."/>
            <person name="Abouelleil A."/>
            <person name="Alvarado L."/>
            <person name="Arachchi H.M."/>
            <person name="Berlin A.M."/>
            <person name="Chapman S.B."/>
            <person name="Dewar J."/>
            <person name="Goldberg J."/>
            <person name="Griggs A."/>
            <person name="Gujja S."/>
            <person name="Hansen M."/>
            <person name="Howarth C."/>
            <person name="Imamovic A."/>
            <person name="Larimer J."/>
            <person name="McCowan C."/>
            <person name="Murphy C."/>
            <person name="Neiman D."/>
            <person name="Pearson M."/>
            <person name="Priest M."/>
            <person name="Roberts A."/>
            <person name="Saif S."/>
            <person name="Shea T."/>
            <person name="Sisk P."/>
            <person name="Sykes S."/>
            <person name="Wortman J."/>
            <person name="Nusbaum C."/>
            <person name="Birren B."/>
        </authorList>
    </citation>
    <scope>NUCLEOTIDE SEQUENCE [LARGE SCALE GENOMIC DNA]</scope>
    <source>
        <strain evidence="5">PRA339</strain>
    </source>
</reference>
<feature type="transmembrane region" description="Helical" evidence="2">
    <location>
        <begin position="306"/>
        <end position="328"/>
    </location>
</feature>
<keyword evidence="2" id="KW-1133">Transmembrane helix</keyword>
<proteinExistence type="inferred from homology"/>
<evidence type="ECO:0000256" key="2">
    <source>
        <dbReference type="SAM" id="Phobius"/>
    </source>
</evidence>
<dbReference type="VEuPathDB" id="MicrosporidiaDB:H312_03606"/>